<name>A0A8J2JWY8_9HEXA</name>
<dbReference type="InterPro" id="IPR024137">
    <property type="entry name" value="His_deAcase_cplx_SAP130"/>
</dbReference>
<dbReference type="PANTHER" id="PTHR13497:SF3">
    <property type="entry name" value="HISTONE DEACETYLASE COMPLEX SUBUNIT SAP130"/>
    <property type="match status" value="1"/>
</dbReference>
<dbReference type="Proteomes" id="UP000708208">
    <property type="component" value="Unassembled WGS sequence"/>
</dbReference>
<dbReference type="PANTHER" id="PTHR13497">
    <property type="entry name" value="HISTONE DEACETYLASE COMPLEX SUBUNIT SAP130"/>
    <property type="match status" value="1"/>
</dbReference>
<feature type="domain" description="Histone deacetylase complex subunit SAP130 C-terminal" evidence="8">
    <location>
        <begin position="679"/>
        <end position="1106"/>
    </location>
</feature>
<evidence type="ECO:0000256" key="7">
    <source>
        <dbReference type="SAM" id="MobiDB-lite"/>
    </source>
</evidence>
<evidence type="ECO:0000256" key="6">
    <source>
        <dbReference type="ARBA" id="ARBA00023242"/>
    </source>
</evidence>
<evidence type="ECO:0000256" key="4">
    <source>
        <dbReference type="ARBA" id="ARBA00023015"/>
    </source>
</evidence>
<evidence type="ECO:0000256" key="2">
    <source>
        <dbReference type="ARBA" id="ARBA00007859"/>
    </source>
</evidence>
<feature type="compositionally biased region" description="Polar residues" evidence="7">
    <location>
        <begin position="667"/>
        <end position="680"/>
    </location>
</feature>
<feature type="compositionally biased region" description="Basic and acidic residues" evidence="7">
    <location>
        <begin position="889"/>
        <end position="899"/>
    </location>
</feature>
<comment type="caution">
    <text evidence="9">The sequence shown here is derived from an EMBL/GenBank/DDBJ whole genome shotgun (WGS) entry which is preliminary data.</text>
</comment>
<reference evidence="9" key="1">
    <citation type="submission" date="2021-06" db="EMBL/GenBank/DDBJ databases">
        <authorList>
            <person name="Hodson N. C."/>
            <person name="Mongue J. A."/>
            <person name="Jaron S. K."/>
        </authorList>
    </citation>
    <scope>NUCLEOTIDE SEQUENCE</scope>
</reference>
<comment type="similarity">
    <text evidence="2">Belongs to the SAP130 family.</text>
</comment>
<gene>
    <name evidence="9" type="ORF">AFUS01_LOCUS5194</name>
</gene>
<dbReference type="AlphaFoldDB" id="A0A8J2JWY8"/>
<keyword evidence="5" id="KW-0804">Transcription</keyword>
<dbReference type="GO" id="GO:0070822">
    <property type="term" value="C:Sin3-type complex"/>
    <property type="evidence" value="ECO:0007669"/>
    <property type="project" value="TreeGrafter"/>
</dbReference>
<feature type="region of interest" description="Disordered" evidence="7">
    <location>
        <begin position="889"/>
        <end position="913"/>
    </location>
</feature>
<organism evidence="9 10">
    <name type="scientific">Allacma fusca</name>
    <dbReference type="NCBI Taxonomy" id="39272"/>
    <lineage>
        <taxon>Eukaryota</taxon>
        <taxon>Metazoa</taxon>
        <taxon>Ecdysozoa</taxon>
        <taxon>Arthropoda</taxon>
        <taxon>Hexapoda</taxon>
        <taxon>Collembola</taxon>
        <taxon>Symphypleona</taxon>
        <taxon>Sminthuridae</taxon>
        <taxon>Allacma</taxon>
    </lineage>
</organism>
<feature type="compositionally biased region" description="Low complexity" evidence="7">
    <location>
        <begin position="779"/>
        <end position="813"/>
    </location>
</feature>
<dbReference type="GO" id="GO:0000122">
    <property type="term" value="P:negative regulation of transcription by RNA polymerase II"/>
    <property type="evidence" value="ECO:0007669"/>
    <property type="project" value="TreeGrafter"/>
</dbReference>
<comment type="subcellular location">
    <subcellularLocation>
        <location evidence="1">Nucleus</location>
    </subcellularLocation>
</comment>
<sequence length="1120" mass="118922">MSSQSSGGVPIVEKGEVHTESIQQPQPIDLAHHGPTVVQLRPVRTFGQIPHGTMKPAAGQATVGSIATVAGTPIISVNRTGTGPNLTILPARGAGTPGGAATQIPAYLARGIVGNVRSSLSGHQPGSITVTPISSSNFGANIRLTTPVNNGTWIQSSSNAQGQYTPLPLRAATITVSNRAVRPDGKMIHIPPGGPVQHVTQLQMVDNKGSILKPQITTTPIMNMRGTIHPQGSGNAGTPLTLAPITIRTTNLANINTIQQRPPNATTNTASHFDLSRVQKVITQPPHGPPLQILNAQKIQTITPLPRLNTVCLTISTHGKGNVAPNNTAPVVTMASRQGGTSLVMTPSIGAQVSTGNTLPITKVYPVSRDVTPVVETFFASPQVSSNTSTAAVTVNAIPLTAQSGSGSQSNVVIASSSTSNTHHIVPPHGTNNSHPHAHHVVQVHGPISVNSSGATVGVGIPQSSVPPGTMTPSFYHVDPKNLNMNLLQQQHSHQRPIAIEKRTVNVTSGDNKSIMAGSAVILTTQNQAPNQHHTQSVTFPLAAAHSAFPHIPMSHQQAQIIQTHPVLTPVSSVSCVANNIPQSQAQNVQIGHNAIPTHVISQPSPVTTSSSASISSTVAISSTSSVIVTTSVVQPNSSASVSFANSTACSAAATTASSNSMQTSTPAQSPSQTKSTLSPRPSILRKREAGDHNHHAVPSRAQRNLALNFSVSNPNVQVASASAAAAAAAAANKENSVVVSSVSLAPSLSSSQPLTSAALSSSGVSILKKEFQPPNEESSWQSCSSNSSSGSTTISTTSETAEIQMQQQQQSQLPINSPHSSHLVPTVTVGLPDLSVPIGNYGNISNMGGITGLPVSQNGIVRSVSGTSTSARPKATNKTNLKDLERVKGRQDKDDGVSPRKKPRKQQLTTSDLFDSASPEISFYQGKRFKKSELMDPKMFEEFNDRINDETAFEEAPVPRIAYYLKKPQMSLLQSNKFSSKPPHNHFQRYCDVKSKDERRPTVNDLLNQKNVIQKCNGWKLQHLNSQVEEIIEFEGDVVDRFTVLLNKLEAKVGPNSTDRDLNRIQELLKGNIQRGKVIRDQMLESKSQVLKILEHKPRVLDVINKYNSKRPIKKRERL</sequence>
<feature type="region of interest" description="Disordered" evidence="7">
    <location>
        <begin position="657"/>
        <end position="681"/>
    </location>
</feature>
<dbReference type="Pfam" id="PF16014">
    <property type="entry name" value="SAP130_C"/>
    <property type="match status" value="1"/>
</dbReference>
<dbReference type="EMBL" id="CAJVCH010032919">
    <property type="protein sequence ID" value="CAG7713003.1"/>
    <property type="molecule type" value="Genomic_DNA"/>
</dbReference>
<evidence type="ECO:0000256" key="3">
    <source>
        <dbReference type="ARBA" id="ARBA00022491"/>
    </source>
</evidence>
<proteinExistence type="inferred from homology"/>
<dbReference type="InterPro" id="IPR031963">
    <property type="entry name" value="SAP130_C"/>
</dbReference>
<keyword evidence="4" id="KW-0805">Transcription regulation</keyword>
<feature type="region of interest" description="Disordered" evidence="7">
    <location>
        <begin position="772"/>
        <end position="822"/>
    </location>
</feature>
<feature type="compositionally biased region" description="Low complexity" evidence="7">
    <location>
        <begin position="657"/>
        <end position="666"/>
    </location>
</feature>
<keyword evidence="6" id="KW-0539">Nucleus</keyword>
<dbReference type="OrthoDB" id="10048604at2759"/>
<protein>
    <recommendedName>
        <fullName evidence="8">Histone deacetylase complex subunit SAP130 C-terminal domain-containing protein</fullName>
    </recommendedName>
</protein>
<keyword evidence="10" id="KW-1185">Reference proteome</keyword>
<evidence type="ECO:0000259" key="8">
    <source>
        <dbReference type="Pfam" id="PF16014"/>
    </source>
</evidence>
<evidence type="ECO:0000256" key="5">
    <source>
        <dbReference type="ARBA" id="ARBA00023163"/>
    </source>
</evidence>
<evidence type="ECO:0000313" key="10">
    <source>
        <dbReference type="Proteomes" id="UP000708208"/>
    </source>
</evidence>
<evidence type="ECO:0000313" key="9">
    <source>
        <dbReference type="EMBL" id="CAG7713003.1"/>
    </source>
</evidence>
<keyword evidence="3" id="KW-0678">Repressor</keyword>
<accession>A0A8J2JWY8</accession>
<evidence type="ECO:0000256" key="1">
    <source>
        <dbReference type="ARBA" id="ARBA00004123"/>
    </source>
</evidence>